<dbReference type="AlphaFoldDB" id="A0AAE0N067"/>
<dbReference type="EMBL" id="JAULSN010000009">
    <property type="protein sequence ID" value="KAK3365323.1"/>
    <property type="molecule type" value="Genomic_DNA"/>
</dbReference>
<proteinExistence type="predicted"/>
<organism evidence="1 2">
    <name type="scientific">Lasiosphaeria ovina</name>
    <dbReference type="NCBI Taxonomy" id="92902"/>
    <lineage>
        <taxon>Eukaryota</taxon>
        <taxon>Fungi</taxon>
        <taxon>Dikarya</taxon>
        <taxon>Ascomycota</taxon>
        <taxon>Pezizomycotina</taxon>
        <taxon>Sordariomycetes</taxon>
        <taxon>Sordariomycetidae</taxon>
        <taxon>Sordariales</taxon>
        <taxon>Lasiosphaeriaceae</taxon>
        <taxon>Lasiosphaeria</taxon>
    </lineage>
</organism>
<sequence>MENPRLVPPPHATATAKQPITGWRRLWLQYFPVRLSSRPLGADNPVLYLADIPVVLFLLGSLAHLVGSLSSSLIWGTTPNQAITLTLLAVNLSLCVCAWLCRLAEGLGGEEVPVPRPLDKQEGPHESQDDETTALLRGLLLQQIITRDAAWGELNREFDAIIRLFDAVRPPAAVVPHMELLRLGHDMAQAQCFKILAVVTEIVLQFPIIVLNVRPIPKLSPEPPMTGYLLDFYACLKK</sequence>
<comment type="caution">
    <text evidence="1">The sequence shown here is derived from an EMBL/GenBank/DDBJ whole genome shotgun (WGS) entry which is preliminary data.</text>
</comment>
<protein>
    <submittedName>
        <fullName evidence="1">Uncharacterized protein</fullName>
    </submittedName>
</protein>
<keyword evidence="2" id="KW-1185">Reference proteome</keyword>
<gene>
    <name evidence="1" type="ORF">B0T24DRAFT_598610</name>
</gene>
<accession>A0AAE0N067</accession>
<evidence type="ECO:0000313" key="2">
    <source>
        <dbReference type="Proteomes" id="UP001287356"/>
    </source>
</evidence>
<reference evidence="1" key="2">
    <citation type="submission" date="2023-06" db="EMBL/GenBank/DDBJ databases">
        <authorList>
            <consortium name="Lawrence Berkeley National Laboratory"/>
            <person name="Haridas S."/>
            <person name="Hensen N."/>
            <person name="Bonometti L."/>
            <person name="Westerberg I."/>
            <person name="Brannstrom I.O."/>
            <person name="Guillou S."/>
            <person name="Cros-Aarteil S."/>
            <person name="Calhoun S."/>
            <person name="Kuo A."/>
            <person name="Mondo S."/>
            <person name="Pangilinan J."/>
            <person name="Riley R."/>
            <person name="Labutti K."/>
            <person name="Andreopoulos B."/>
            <person name="Lipzen A."/>
            <person name="Chen C."/>
            <person name="Yanf M."/>
            <person name="Daum C."/>
            <person name="Ng V."/>
            <person name="Clum A."/>
            <person name="Steindorff A."/>
            <person name="Ohm R."/>
            <person name="Martin F."/>
            <person name="Silar P."/>
            <person name="Natvig D."/>
            <person name="Lalanne C."/>
            <person name="Gautier V."/>
            <person name="Ament-Velasquez S.L."/>
            <person name="Kruys A."/>
            <person name="Hutchinson M.I."/>
            <person name="Powell A.J."/>
            <person name="Barry K."/>
            <person name="Miller A.N."/>
            <person name="Grigoriev I.V."/>
            <person name="Debuchy R."/>
            <person name="Gladieux P."/>
            <person name="Thoren M.H."/>
            <person name="Johannesson H."/>
        </authorList>
    </citation>
    <scope>NUCLEOTIDE SEQUENCE</scope>
    <source>
        <strain evidence="1">CBS 958.72</strain>
    </source>
</reference>
<name>A0AAE0N067_9PEZI</name>
<reference evidence="1" key="1">
    <citation type="journal article" date="2023" name="Mol. Phylogenet. Evol.">
        <title>Genome-scale phylogeny and comparative genomics of the fungal order Sordariales.</title>
        <authorList>
            <person name="Hensen N."/>
            <person name="Bonometti L."/>
            <person name="Westerberg I."/>
            <person name="Brannstrom I.O."/>
            <person name="Guillou S."/>
            <person name="Cros-Aarteil S."/>
            <person name="Calhoun S."/>
            <person name="Haridas S."/>
            <person name="Kuo A."/>
            <person name="Mondo S."/>
            <person name="Pangilinan J."/>
            <person name="Riley R."/>
            <person name="LaButti K."/>
            <person name="Andreopoulos B."/>
            <person name="Lipzen A."/>
            <person name="Chen C."/>
            <person name="Yan M."/>
            <person name="Daum C."/>
            <person name="Ng V."/>
            <person name="Clum A."/>
            <person name="Steindorff A."/>
            <person name="Ohm R.A."/>
            <person name="Martin F."/>
            <person name="Silar P."/>
            <person name="Natvig D.O."/>
            <person name="Lalanne C."/>
            <person name="Gautier V."/>
            <person name="Ament-Velasquez S.L."/>
            <person name="Kruys A."/>
            <person name="Hutchinson M.I."/>
            <person name="Powell A.J."/>
            <person name="Barry K."/>
            <person name="Miller A.N."/>
            <person name="Grigoriev I.V."/>
            <person name="Debuchy R."/>
            <person name="Gladieux P."/>
            <person name="Hiltunen Thoren M."/>
            <person name="Johannesson H."/>
        </authorList>
    </citation>
    <scope>NUCLEOTIDE SEQUENCE</scope>
    <source>
        <strain evidence="1">CBS 958.72</strain>
    </source>
</reference>
<dbReference type="Proteomes" id="UP001287356">
    <property type="component" value="Unassembled WGS sequence"/>
</dbReference>
<evidence type="ECO:0000313" key="1">
    <source>
        <dbReference type="EMBL" id="KAK3365323.1"/>
    </source>
</evidence>